<name>A0A1I1QLL1_9BURK</name>
<evidence type="ECO:0000313" key="2">
    <source>
        <dbReference type="EMBL" id="SFD22897.1"/>
    </source>
</evidence>
<dbReference type="PANTHER" id="PTHR37844:SF2">
    <property type="entry name" value="SER_THR PROTEIN PHOSPHATASE SUPERFAMILY (AFU_ORTHOLOGUE AFUA_1G14840)"/>
    <property type="match status" value="1"/>
</dbReference>
<proteinExistence type="predicted"/>
<gene>
    <name evidence="2" type="ORF">SAMN05216204_11980</name>
</gene>
<accession>A0A1I1QLL1</accession>
<feature type="domain" description="Calcineurin-like phosphoesterase" evidence="1">
    <location>
        <begin position="16"/>
        <end position="248"/>
    </location>
</feature>
<dbReference type="Proteomes" id="UP000198639">
    <property type="component" value="Unassembled WGS sequence"/>
</dbReference>
<organism evidence="2 3">
    <name type="scientific">Massilia yuzhufengensis</name>
    <dbReference type="NCBI Taxonomy" id="1164594"/>
    <lineage>
        <taxon>Bacteria</taxon>
        <taxon>Pseudomonadati</taxon>
        <taxon>Pseudomonadota</taxon>
        <taxon>Betaproteobacteria</taxon>
        <taxon>Burkholderiales</taxon>
        <taxon>Oxalobacteraceae</taxon>
        <taxon>Telluria group</taxon>
        <taxon>Massilia</taxon>
    </lineage>
</organism>
<dbReference type="InterPro" id="IPR029052">
    <property type="entry name" value="Metallo-depent_PP-like"/>
</dbReference>
<dbReference type="EMBL" id="FOLD01000019">
    <property type="protein sequence ID" value="SFD22897.1"/>
    <property type="molecule type" value="Genomic_DNA"/>
</dbReference>
<sequence length="291" mass="32446">MAQPGGESRYTAPTMRLQLFSDLHLERYPHFVPAIRDDTDVVVLAGDIGSYQTGSRLETDEFGLGRFSPLRPGAPRARVLYIPGNHEFDGLEYDEAWLRLRATCDRLGIEWLDRETLVIGHVRFIGTTLWSDFDALAVQETNLTKLMQRRDKAFRAANYYLSKNTTLKNGEPVLAEGIRAMSLDCQEWLRGALAAPFEGTTVAVTHFAPSLQSADPRYGLTPGTAGFCNALDALFPQADLWIHGHLHCTNDYTVRGSEGGRDWACRVVANPLGYLSKGEQEAFRPDLVVEL</sequence>
<reference evidence="3" key="1">
    <citation type="submission" date="2016-10" db="EMBL/GenBank/DDBJ databases">
        <authorList>
            <person name="Varghese N."/>
            <person name="Submissions S."/>
        </authorList>
    </citation>
    <scope>NUCLEOTIDE SEQUENCE [LARGE SCALE GENOMIC DNA]</scope>
    <source>
        <strain evidence="3">CGMCC 1.12041</strain>
    </source>
</reference>
<dbReference type="Pfam" id="PF00149">
    <property type="entry name" value="Metallophos"/>
    <property type="match status" value="1"/>
</dbReference>
<dbReference type="GO" id="GO:0016787">
    <property type="term" value="F:hydrolase activity"/>
    <property type="evidence" value="ECO:0007669"/>
    <property type="project" value="InterPro"/>
</dbReference>
<dbReference type="AlphaFoldDB" id="A0A1I1QLL1"/>
<dbReference type="PANTHER" id="PTHR37844">
    <property type="entry name" value="SER/THR PROTEIN PHOSPHATASE SUPERFAMILY (AFU_ORTHOLOGUE AFUA_1G14840)"/>
    <property type="match status" value="1"/>
</dbReference>
<dbReference type="SUPFAM" id="SSF56300">
    <property type="entry name" value="Metallo-dependent phosphatases"/>
    <property type="match status" value="1"/>
</dbReference>
<dbReference type="Gene3D" id="3.60.21.10">
    <property type="match status" value="1"/>
</dbReference>
<dbReference type="InterPro" id="IPR004843">
    <property type="entry name" value="Calcineurin-like_PHP"/>
</dbReference>
<evidence type="ECO:0000313" key="3">
    <source>
        <dbReference type="Proteomes" id="UP000198639"/>
    </source>
</evidence>
<protein>
    <submittedName>
        <fullName evidence="2">Calcineurin-like phosphoesterase</fullName>
    </submittedName>
</protein>
<evidence type="ECO:0000259" key="1">
    <source>
        <dbReference type="Pfam" id="PF00149"/>
    </source>
</evidence>
<dbReference type="STRING" id="1164594.SAMN05216204_11980"/>
<keyword evidence="3" id="KW-1185">Reference proteome</keyword>